<feature type="region of interest" description="Disordered" evidence="8">
    <location>
        <begin position="428"/>
        <end position="460"/>
    </location>
</feature>
<evidence type="ECO:0000256" key="2">
    <source>
        <dbReference type="ARBA" id="ARBA00022692"/>
    </source>
</evidence>
<feature type="domain" description="CBS" evidence="10">
    <location>
        <begin position="214"/>
        <end position="275"/>
    </location>
</feature>
<feature type="transmembrane region" description="Helical" evidence="9">
    <location>
        <begin position="66"/>
        <end position="89"/>
    </location>
</feature>
<dbReference type="SUPFAM" id="SSF54631">
    <property type="entry name" value="CBS-domain pair"/>
    <property type="match status" value="1"/>
</dbReference>
<dbReference type="InterPro" id="IPR016169">
    <property type="entry name" value="FAD-bd_PCMH_sub2"/>
</dbReference>
<evidence type="ECO:0000256" key="3">
    <source>
        <dbReference type="ARBA" id="ARBA00022737"/>
    </source>
</evidence>
<dbReference type="GeneID" id="67210968"/>
<evidence type="ECO:0000259" key="10">
    <source>
        <dbReference type="PROSITE" id="PS51371"/>
    </source>
</evidence>
<accession>A0ABD5MM34</accession>
<dbReference type="GO" id="GO:0016020">
    <property type="term" value="C:membrane"/>
    <property type="evidence" value="ECO:0007669"/>
    <property type="project" value="UniProtKB-SubCell"/>
</dbReference>
<dbReference type="PANTHER" id="PTHR22777:SF17">
    <property type="entry name" value="UPF0053 PROTEIN SLL0260"/>
    <property type="match status" value="1"/>
</dbReference>
<evidence type="ECO:0000256" key="8">
    <source>
        <dbReference type="SAM" id="MobiDB-lite"/>
    </source>
</evidence>
<dbReference type="RefSeq" id="WP_222920939.1">
    <property type="nucleotide sequence ID" value="NZ_CP082286.1"/>
</dbReference>
<dbReference type="PROSITE" id="PS51371">
    <property type="entry name" value="CBS"/>
    <property type="match status" value="2"/>
</dbReference>
<evidence type="ECO:0000256" key="6">
    <source>
        <dbReference type="ARBA" id="ARBA00023136"/>
    </source>
</evidence>
<dbReference type="InterPro" id="IPR036318">
    <property type="entry name" value="FAD-bd_PCMH-like_sf"/>
</dbReference>
<keyword evidence="6 9" id="KW-0472">Membrane</keyword>
<dbReference type="EMBL" id="JBHMAJ010000007">
    <property type="protein sequence ID" value="MFB9824403.1"/>
    <property type="molecule type" value="Genomic_DNA"/>
</dbReference>
<feature type="domain" description="CNNM transmembrane" evidence="11">
    <location>
        <begin position="6"/>
        <end position="195"/>
    </location>
</feature>
<dbReference type="InterPro" id="IPR044751">
    <property type="entry name" value="Ion_transp-like_CBS"/>
</dbReference>
<comment type="caution">
    <text evidence="12">The sequence shown here is derived from an EMBL/GenBank/DDBJ whole genome shotgun (WGS) entry which is preliminary data.</text>
</comment>
<feature type="domain" description="CBS" evidence="10">
    <location>
        <begin position="278"/>
        <end position="335"/>
    </location>
</feature>
<comment type="subcellular location">
    <subcellularLocation>
        <location evidence="1">Membrane</location>
        <topology evidence="1">Multi-pass membrane protein</topology>
    </subcellularLocation>
</comment>
<keyword evidence="2 9" id="KW-0812">Transmembrane</keyword>
<evidence type="ECO:0000259" key="11">
    <source>
        <dbReference type="PROSITE" id="PS51846"/>
    </source>
</evidence>
<dbReference type="InterPro" id="IPR002550">
    <property type="entry name" value="CNNM"/>
</dbReference>
<evidence type="ECO:0000256" key="5">
    <source>
        <dbReference type="ARBA" id="ARBA00023122"/>
    </source>
</evidence>
<proteinExistence type="predicted"/>
<keyword evidence="13" id="KW-1185">Reference proteome</keyword>
<protein>
    <submittedName>
        <fullName evidence="12">Hemolysin family protein</fullName>
    </submittedName>
</protein>
<evidence type="ECO:0000313" key="12">
    <source>
        <dbReference type="EMBL" id="MFB9824403.1"/>
    </source>
</evidence>
<dbReference type="InterPro" id="IPR005170">
    <property type="entry name" value="Transptr-assoc_dom"/>
</dbReference>
<keyword evidence="5 7" id="KW-0129">CBS domain</keyword>
<dbReference type="CDD" id="cd04590">
    <property type="entry name" value="CBS_pair_CorC_HlyC_assoc"/>
    <property type="match status" value="1"/>
</dbReference>
<dbReference type="Gene3D" id="3.10.580.10">
    <property type="entry name" value="CBS-domain"/>
    <property type="match status" value="1"/>
</dbReference>
<dbReference type="PROSITE" id="PS51846">
    <property type="entry name" value="CNNM"/>
    <property type="match status" value="1"/>
</dbReference>
<dbReference type="InterPro" id="IPR000644">
    <property type="entry name" value="CBS_dom"/>
</dbReference>
<reference evidence="12" key="1">
    <citation type="submission" date="2024-09" db="EMBL/GenBank/DDBJ databases">
        <authorList>
            <person name="Sun Q."/>
        </authorList>
    </citation>
    <scope>NUCLEOTIDE SEQUENCE [LARGE SCALE GENOMIC DNA]</scope>
    <source>
        <strain evidence="12">JCM 31273</strain>
    </source>
</reference>
<keyword evidence="4 9" id="KW-1133">Transmembrane helix</keyword>
<dbReference type="Pfam" id="PF00571">
    <property type="entry name" value="CBS"/>
    <property type="match status" value="2"/>
</dbReference>
<dbReference type="AlphaFoldDB" id="A0ABD5MM34"/>
<evidence type="ECO:0000256" key="9">
    <source>
        <dbReference type="SAM" id="Phobius"/>
    </source>
</evidence>
<dbReference type="InterPro" id="IPR046342">
    <property type="entry name" value="CBS_dom_sf"/>
</dbReference>
<evidence type="ECO:0000256" key="7">
    <source>
        <dbReference type="PROSITE-ProRule" id="PRU00703"/>
    </source>
</evidence>
<evidence type="ECO:0000256" key="1">
    <source>
        <dbReference type="ARBA" id="ARBA00004141"/>
    </source>
</evidence>
<dbReference type="PANTHER" id="PTHR22777">
    <property type="entry name" value="HEMOLYSIN-RELATED"/>
    <property type="match status" value="1"/>
</dbReference>
<dbReference type="SMART" id="SM01091">
    <property type="entry name" value="CorC_HlyC"/>
    <property type="match status" value="1"/>
</dbReference>
<dbReference type="Gene3D" id="3.30.465.10">
    <property type="match status" value="1"/>
</dbReference>
<name>A0ABD5MM34_9EURY</name>
<feature type="transmembrane region" description="Helical" evidence="9">
    <location>
        <begin position="12"/>
        <end position="35"/>
    </location>
</feature>
<keyword evidence="3" id="KW-0677">Repeat</keyword>
<organism evidence="12 13">
    <name type="scientific">Halobaculum roseum</name>
    <dbReference type="NCBI Taxonomy" id="2175149"/>
    <lineage>
        <taxon>Archaea</taxon>
        <taxon>Methanobacteriati</taxon>
        <taxon>Methanobacteriota</taxon>
        <taxon>Stenosarchaea group</taxon>
        <taxon>Halobacteria</taxon>
        <taxon>Halobacteriales</taxon>
        <taxon>Haloferacaceae</taxon>
        <taxon>Halobaculum</taxon>
    </lineage>
</organism>
<sequence length="460" mass="48326">MVTFSTLSLPAVGGGIILVLLACSAFFSSSEIAIFSVDRHRVGPLAETGGRAGTILEALRSDPHRLLVTILVGNNVVNIAMSSIATAILVDALPAGIAVTVATVVLTVVVLVFGEIVPKSYGVANAESWALRTAPTLRRFQRAAGPVVTAFDAVTRRLSAAIGGESAIEAPYVTRDELAALARTAERGGGIDAGEREMVESVLRLHEITAGDVMVPRENVVAVDASTSIRDAATLAADERVTRLPVFDGTLDRVRGIVDLRDLERTLALDESVSVERLATPTLSVSTGEPIDTLLTRMQDERVRMAMVVADDGAVVGLVTVQDVLEEVVGDLFDVGSEASVRAVADGVMVRGDVFLDRLDAVFGTALAGDAPADAGTLAGYVYHRLGRVPRSGERIELDGIAVTVEQIDGERIRRMFVEPDYGALAAAADESGADDGVAERAGTDTDPTDDGVDERSPEE</sequence>
<evidence type="ECO:0000256" key="4">
    <source>
        <dbReference type="ARBA" id="ARBA00022989"/>
    </source>
</evidence>
<gene>
    <name evidence="12" type="ORF">ACFFOL_09525</name>
</gene>
<dbReference type="SUPFAM" id="SSF56176">
    <property type="entry name" value="FAD-binding/transporter-associated domain-like"/>
    <property type="match status" value="1"/>
</dbReference>
<dbReference type="SMART" id="SM00116">
    <property type="entry name" value="CBS"/>
    <property type="match status" value="2"/>
</dbReference>
<evidence type="ECO:0000313" key="13">
    <source>
        <dbReference type="Proteomes" id="UP001589595"/>
    </source>
</evidence>
<dbReference type="Pfam" id="PF01595">
    <property type="entry name" value="CNNM"/>
    <property type="match status" value="1"/>
</dbReference>
<feature type="transmembrane region" description="Helical" evidence="9">
    <location>
        <begin position="95"/>
        <end position="113"/>
    </location>
</feature>
<dbReference type="Pfam" id="PF03471">
    <property type="entry name" value="CorC_HlyC"/>
    <property type="match status" value="1"/>
</dbReference>
<dbReference type="Proteomes" id="UP001589595">
    <property type="component" value="Unassembled WGS sequence"/>
</dbReference>